<dbReference type="Pfam" id="PF00150">
    <property type="entry name" value="Cellulase"/>
    <property type="match status" value="1"/>
</dbReference>
<dbReference type="GO" id="GO:0004553">
    <property type="term" value="F:hydrolase activity, hydrolyzing O-glycosyl compounds"/>
    <property type="evidence" value="ECO:0007669"/>
    <property type="project" value="InterPro"/>
</dbReference>
<name>A0A6J1DD57_MOMCH</name>
<reference evidence="7" key="1">
    <citation type="submission" date="2025-08" db="UniProtKB">
        <authorList>
            <consortium name="RefSeq"/>
        </authorList>
    </citation>
    <scope>IDENTIFICATION</scope>
    <source>
        <strain evidence="7">OHB3-1</strain>
    </source>
</reference>
<dbReference type="SUPFAM" id="SSF51445">
    <property type="entry name" value="(Trans)glycosidases"/>
    <property type="match status" value="1"/>
</dbReference>
<sequence>MVIADNHISQSRWCCSLDDGNDFFGDSSFDPQEWLQGLRLVARRFLNKSTVLAMSLQNEIRGTMENANDWNNYVTQGVTTIHNINPTVLVIVSGLDYDNDLRCLKEKPKPLTVETLDNKLVFEVHLYSFSGDFESKFVQQPLSNICANIMNGFVDHAEFVIEGPNPFSLFVSEYGYDQREVNDAEN</sequence>
<evidence type="ECO:0000313" key="7">
    <source>
        <dbReference type="RefSeq" id="XP_022151322.1"/>
    </source>
</evidence>
<dbReference type="Gene3D" id="3.20.20.80">
    <property type="entry name" value="Glycosidases"/>
    <property type="match status" value="1"/>
</dbReference>
<keyword evidence="2 4" id="KW-0378">Hydrolase</keyword>
<proteinExistence type="inferred from homology"/>
<evidence type="ECO:0000259" key="5">
    <source>
        <dbReference type="Pfam" id="PF00150"/>
    </source>
</evidence>
<dbReference type="GO" id="GO:0000272">
    <property type="term" value="P:polysaccharide catabolic process"/>
    <property type="evidence" value="ECO:0007669"/>
    <property type="project" value="InterPro"/>
</dbReference>
<accession>A0A6J1DD57</accession>
<dbReference type="Proteomes" id="UP000504603">
    <property type="component" value="Unplaced"/>
</dbReference>
<dbReference type="AlphaFoldDB" id="A0A6J1DD57"/>
<keyword evidence="6" id="KW-1185">Reference proteome</keyword>
<evidence type="ECO:0000256" key="1">
    <source>
        <dbReference type="ARBA" id="ARBA00005641"/>
    </source>
</evidence>
<comment type="similarity">
    <text evidence="1 4">Belongs to the glycosyl hydrolase 5 (cellulase A) family.</text>
</comment>
<dbReference type="PANTHER" id="PTHR31263">
    <property type="entry name" value="CELLULASE FAMILY PROTEIN (AFU_ORTHOLOGUE AFUA_5G14560)"/>
    <property type="match status" value="1"/>
</dbReference>
<dbReference type="KEGG" id="mcha:111019285"/>
<dbReference type="GeneID" id="111019285"/>
<protein>
    <submittedName>
        <fullName evidence="7">Uncharacterized protein LOC111019285</fullName>
    </submittedName>
</protein>
<gene>
    <name evidence="7" type="primary">LOC111019285</name>
</gene>
<keyword evidence="3 4" id="KW-0326">Glycosidase</keyword>
<organism evidence="6 7">
    <name type="scientific">Momordica charantia</name>
    <name type="common">Bitter gourd</name>
    <name type="synonym">Balsam pear</name>
    <dbReference type="NCBI Taxonomy" id="3673"/>
    <lineage>
        <taxon>Eukaryota</taxon>
        <taxon>Viridiplantae</taxon>
        <taxon>Streptophyta</taxon>
        <taxon>Embryophyta</taxon>
        <taxon>Tracheophyta</taxon>
        <taxon>Spermatophyta</taxon>
        <taxon>Magnoliopsida</taxon>
        <taxon>eudicotyledons</taxon>
        <taxon>Gunneridae</taxon>
        <taxon>Pentapetalae</taxon>
        <taxon>rosids</taxon>
        <taxon>fabids</taxon>
        <taxon>Cucurbitales</taxon>
        <taxon>Cucurbitaceae</taxon>
        <taxon>Momordiceae</taxon>
        <taxon>Momordica</taxon>
    </lineage>
</organism>
<dbReference type="RefSeq" id="XP_022151322.1">
    <property type="nucleotide sequence ID" value="XM_022295630.1"/>
</dbReference>
<evidence type="ECO:0000256" key="2">
    <source>
        <dbReference type="ARBA" id="ARBA00022801"/>
    </source>
</evidence>
<feature type="domain" description="Glycoside hydrolase family 5" evidence="5">
    <location>
        <begin position="26"/>
        <end position="180"/>
    </location>
</feature>
<evidence type="ECO:0000313" key="6">
    <source>
        <dbReference type="Proteomes" id="UP000504603"/>
    </source>
</evidence>
<dbReference type="InterPro" id="IPR001547">
    <property type="entry name" value="Glyco_hydro_5"/>
</dbReference>
<evidence type="ECO:0000256" key="4">
    <source>
        <dbReference type="RuleBase" id="RU361153"/>
    </source>
</evidence>
<dbReference type="PANTHER" id="PTHR31263:SF0">
    <property type="entry name" value="CELLULASE FAMILY PROTEIN (AFU_ORTHOLOGUE AFUA_5G14560)"/>
    <property type="match status" value="1"/>
</dbReference>
<evidence type="ECO:0000256" key="3">
    <source>
        <dbReference type="ARBA" id="ARBA00023295"/>
    </source>
</evidence>
<dbReference type="OrthoDB" id="442731at2759"/>
<dbReference type="InterPro" id="IPR017853">
    <property type="entry name" value="GH"/>
</dbReference>